<proteinExistence type="predicted"/>
<dbReference type="Pfam" id="PF13560">
    <property type="entry name" value="HTH_31"/>
    <property type="match status" value="1"/>
</dbReference>
<dbReference type="SUPFAM" id="SSF47413">
    <property type="entry name" value="lambda repressor-like DNA-binding domains"/>
    <property type="match status" value="1"/>
</dbReference>
<dbReference type="Pfam" id="PF19054">
    <property type="entry name" value="DUF5753"/>
    <property type="match status" value="1"/>
</dbReference>
<dbReference type="Gene3D" id="1.10.260.40">
    <property type="entry name" value="lambda repressor-like DNA-binding domains"/>
    <property type="match status" value="1"/>
</dbReference>
<dbReference type="InterPro" id="IPR043917">
    <property type="entry name" value="DUF5753"/>
</dbReference>
<feature type="domain" description="HTH cro/C1-type" evidence="1">
    <location>
        <begin position="21"/>
        <end position="75"/>
    </location>
</feature>
<evidence type="ECO:0000313" key="2">
    <source>
        <dbReference type="EMBL" id="PSK96791.1"/>
    </source>
</evidence>
<dbReference type="CDD" id="cd00093">
    <property type="entry name" value="HTH_XRE"/>
    <property type="match status" value="1"/>
</dbReference>
<protein>
    <submittedName>
        <fullName evidence="2">Transcriptional regulator with XRE-family HTH domain</fullName>
    </submittedName>
</protein>
<accession>A0A2P8DHU6</accession>
<dbReference type="GO" id="GO:0003677">
    <property type="term" value="F:DNA binding"/>
    <property type="evidence" value="ECO:0007669"/>
    <property type="project" value="InterPro"/>
</dbReference>
<dbReference type="InterPro" id="IPR001387">
    <property type="entry name" value="Cro/C1-type_HTH"/>
</dbReference>
<dbReference type="RefSeq" id="WP_245928836.1">
    <property type="nucleotide sequence ID" value="NZ_PYGA01000010.1"/>
</dbReference>
<reference evidence="2 3" key="1">
    <citation type="submission" date="2018-03" db="EMBL/GenBank/DDBJ databases">
        <title>Genomic Encyclopedia of Archaeal and Bacterial Type Strains, Phase II (KMG-II): from individual species to whole genera.</title>
        <authorList>
            <person name="Goeker M."/>
        </authorList>
    </citation>
    <scope>NUCLEOTIDE SEQUENCE [LARGE SCALE GENOMIC DNA]</scope>
    <source>
        <strain evidence="2 3">DSM 45312</strain>
    </source>
</reference>
<organism evidence="2 3">
    <name type="scientific">Murinocardiopsis flavida</name>
    <dbReference type="NCBI Taxonomy" id="645275"/>
    <lineage>
        <taxon>Bacteria</taxon>
        <taxon>Bacillati</taxon>
        <taxon>Actinomycetota</taxon>
        <taxon>Actinomycetes</taxon>
        <taxon>Streptosporangiales</taxon>
        <taxon>Nocardiopsidaceae</taxon>
        <taxon>Murinocardiopsis</taxon>
    </lineage>
</organism>
<evidence type="ECO:0000313" key="3">
    <source>
        <dbReference type="Proteomes" id="UP000240542"/>
    </source>
</evidence>
<dbReference type="PROSITE" id="PS50943">
    <property type="entry name" value="HTH_CROC1"/>
    <property type="match status" value="1"/>
</dbReference>
<dbReference type="EMBL" id="PYGA01000010">
    <property type="protein sequence ID" value="PSK96791.1"/>
    <property type="molecule type" value="Genomic_DNA"/>
</dbReference>
<dbReference type="Proteomes" id="UP000240542">
    <property type="component" value="Unassembled WGS sequence"/>
</dbReference>
<keyword evidence="3" id="KW-1185">Reference proteome</keyword>
<sequence length="286" mass="32571">MASIGRPKRATLRARWLGEKLRTLRDANGVKLDEVGEFLKRSAGTISRFESGMYPIRSSEVLALLDFYGVSDAKQRKNMLHLADAVWQPGWWDGYTGEVEDWFIDFVWVEELATEQLLFDNTVLPGLLQTREYARAVMVADDRTATAAQIDRWIELRMARQAILDRDDPPTLRSVLDEAVLRRQVGGPEVMRTQMRHLLEMSERDAITVRVLPFRAGAHASPTGPFNLFTMADPYPEVAYVETLKGALYIESPDSESIARRYDRLWEASMSPTESAEFISGLIEER</sequence>
<evidence type="ECO:0000259" key="1">
    <source>
        <dbReference type="PROSITE" id="PS50943"/>
    </source>
</evidence>
<name>A0A2P8DHU6_9ACTN</name>
<dbReference type="AlphaFoldDB" id="A0A2P8DHU6"/>
<gene>
    <name evidence="2" type="ORF">CLV63_11088</name>
</gene>
<dbReference type="InterPro" id="IPR010982">
    <property type="entry name" value="Lambda_DNA-bd_dom_sf"/>
</dbReference>
<comment type="caution">
    <text evidence="2">The sequence shown here is derived from an EMBL/GenBank/DDBJ whole genome shotgun (WGS) entry which is preliminary data.</text>
</comment>
<dbReference type="SMART" id="SM00530">
    <property type="entry name" value="HTH_XRE"/>
    <property type="match status" value="1"/>
</dbReference>